<dbReference type="AlphaFoldDB" id="A0A066ZDD5"/>
<organism evidence="2 3">
    <name type="scientific">Kitasatospora cheerisanensis KCTC 2395</name>
    <dbReference type="NCBI Taxonomy" id="1348663"/>
    <lineage>
        <taxon>Bacteria</taxon>
        <taxon>Bacillati</taxon>
        <taxon>Actinomycetota</taxon>
        <taxon>Actinomycetes</taxon>
        <taxon>Kitasatosporales</taxon>
        <taxon>Streptomycetaceae</taxon>
        <taxon>Kitasatospora</taxon>
    </lineage>
</organism>
<name>A0A066ZDD5_9ACTN</name>
<keyword evidence="3" id="KW-1185">Reference proteome</keyword>
<evidence type="ECO:0000313" key="2">
    <source>
        <dbReference type="EMBL" id="KDN88140.1"/>
    </source>
</evidence>
<protein>
    <recommendedName>
        <fullName evidence="4">SseB protein N-terminal domain-containing protein</fullName>
    </recommendedName>
</protein>
<dbReference type="PATRIC" id="fig|1348663.4.peg.54"/>
<sequence length="277" mass="29951">MVESSNEALAQLLDRQADGHELVGTEVLSALFDGGAFVPYTREGKVLFLPPDDQPPTLLVFTGAEVGADLLPSAAGTAHFDAARLQDVLEKTGVGVLAIRSAQGQAIIPDHVLREWAAYRPGSTMTCQYTTDPVARALRAALVRRIREFPAVRCAWVSRVRWETNGDEHLMVHLAVDEPSPRPSADALMRVVLGEEVTLGEDHPKVGMIALHTAENADSVADLDRMGLDTVRHDPATGRVEVVSREYGEPPAAPVPTSSDRTDAPPARPKGRWFGRS</sequence>
<evidence type="ECO:0008006" key="4">
    <source>
        <dbReference type="Google" id="ProtNLM"/>
    </source>
</evidence>
<evidence type="ECO:0000256" key="1">
    <source>
        <dbReference type="SAM" id="MobiDB-lite"/>
    </source>
</evidence>
<evidence type="ECO:0000313" key="3">
    <source>
        <dbReference type="Proteomes" id="UP000027178"/>
    </source>
</evidence>
<accession>A0A066ZDD5</accession>
<dbReference type="HOGENOM" id="CLU_1003920_0_0_11"/>
<dbReference type="RefSeq" id="WP_035857965.1">
    <property type="nucleotide sequence ID" value="NZ_KK853997.1"/>
</dbReference>
<dbReference type="Proteomes" id="UP000027178">
    <property type="component" value="Unassembled WGS sequence"/>
</dbReference>
<dbReference type="eggNOG" id="ENOG50313II">
    <property type="taxonomic scope" value="Bacteria"/>
</dbReference>
<reference evidence="2 3" key="1">
    <citation type="submission" date="2014-05" db="EMBL/GenBank/DDBJ databases">
        <title>Draft Genome Sequence of Kitasatospora cheerisanensis KCTC 2395.</title>
        <authorList>
            <person name="Nam D.H."/>
        </authorList>
    </citation>
    <scope>NUCLEOTIDE SEQUENCE [LARGE SCALE GENOMIC DNA]</scope>
    <source>
        <strain evidence="2 3">KCTC 2395</strain>
    </source>
</reference>
<proteinExistence type="predicted"/>
<feature type="compositionally biased region" description="Basic and acidic residues" evidence="1">
    <location>
        <begin position="235"/>
        <end position="248"/>
    </location>
</feature>
<comment type="caution">
    <text evidence="2">The sequence shown here is derived from an EMBL/GenBank/DDBJ whole genome shotgun (WGS) entry which is preliminary data.</text>
</comment>
<gene>
    <name evidence="2" type="ORF">KCH_00720</name>
</gene>
<dbReference type="OrthoDB" id="4114039at2"/>
<dbReference type="EMBL" id="JNBY01000004">
    <property type="protein sequence ID" value="KDN88140.1"/>
    <property type="molecule type" value="Genomic_DNA"/>
</dbReference>
<feature type="region of interest" description="Disordered" evidence="1">
    <location>
        <begin position="235"/>
        <end position="277"/>
    </location>
</feature>